<dbReference type="RefSeq" id="WP_376866128.1">
    <property type="nucleotide sequence ID" value="NZ_JBHRYB010000005.1"/>
</dbReference>
<dbReference type="PANTHER" id="PTHR47017:SF1">
    <property type="entry name" value="ACYL-COA"/>
    <property type="match status" value="1"/>
</dbReference>
<organism evidence="1 2">
    <name type="scientific">Bacterioplanoides pacificum</name>
    <dbReference type="NCBI Taxonomy" id="1171596"/>
    <lineage>
        <taxon>Bacteria</taxon>
        <taxon>Pseudomonadati</taxon>
        <taxon>Pseudomonadota</taxon>
        <taxon>Gammaproteobacteria</taxon>
        <taxon>Oceanospirillales</taxon>
        <taxon>Oceanospirillaceae</taxon>
        <taxon>Bacterioplanoides</taxon>
    </lineage>
</organism>
<name>A0ABV7VRT3_9GAMM</name>
<evidence type="ECO:0000313" key="1">
    <source>
        <dbReference type="EMBL" id="MFC3680240.1"/>
    </source>
</evidence>
<dbReference type="SUPFAM" id="SSF55729">
    <property type="entry name" value="Acyl-CoA N-acyltransferases (Nat)"/>
    <property type="match status" value="1"/>
</dbReference>
<dbReference type="EMBL" id="JBHRYB010000005">
    <property type="protein sequence ID" value="MFC3680240.1"/>
    <property type="molecule type" value="Genomic_DNA"/>
</dbReference>
<evidence type="ECO:0000313" key="2">
    <source>
        <dbReference type="Proteomes" id="UP001595722"/>
    </source>
</evidence>
<reference evidence="2" key="1">
    <citation type="journal article" date="2019" name="Int. J. Syst. Evol. Microbiol.">
        <title>The Global Catalogue of Microorganisms (GCM) 10K type strain sequencing project: providing services to taxonomists for standard genome sequencing and annotation.</title>
        <authorList>
            <consortium name="The Broad Institute Genomics Platform"/>
            <consortium name="The Broad Institute Genome Sequencing Center for Infectious Disease"/>
            <person name="Wu L."/>
            <person name="Ma J."/>
        </authorList>
    </citation>
    <scope>NUCLEOTIDE SEQUENCE [LARGE SCALE GENOMIC DNA]</scope>
    <source>
        <strain evidence="2">KCTC 42424</strain>
    </source>
</reference>
<dbReference type="InterPro" id="IPR007434">
    <property type="entry name" value="FemAB-like"/>
</dbReference>
<sequence>MASFSPVYSIEEIPQQRWQALLAQADNTQPGLHYPFLDYRFLLALEQHQCIDARQPDPLAASHSGWLVHYLVAKNSTGEIDQILPAFIKQHSYGEYVFDWSWADAYQRHSFDYYPKLLLAAPFTPASGPRRLGRPDADWSGVCEALQQHCATLGLSGWHLNFIMPDSHQLLSQQAGVLPRMACQFHWYNRQYQHFDHYLEGFTSRKRKAVRKERQKVTQQGLTLVRKTGNDIQPDDIEVFYQCYQMTYALRRSRGYLNRGFFQQLRDTLNEQMMLVMACDQHQQPQACALYFFDQHTLYGRYWGALQEFDALHFEACYYQGIEFCIERGLQRFDPGTQGEHKISRGFEPTLTYSGHQLMHPEFQRAVADFVAQERQQVLLYRDQANTLLPFKNAPD</sequence>
<dbReference type="Proteomes" id="UP001595722">
    <property type="component" value="Unassembled WGS sequence"/>
</dbReference>
<protein>
    <submittedName>
        <fullName evidence="1">GNAT family N-acetyltransferase</fullName>
    </submittedName>
</protein>
<proteinExistence type="predicted"/>
<comment type="caution">
    <text evidence="1">The sequence shown here is derived from an EMBL/GenBank/DDBJ whole genome shotgun (WGS) entry which is preliminary data.</text>
</comment>
<accession>A0ABV7VRT3</accession>
<keyword evidence="2" id="KW-1185">Reference proteome</keyword>
<dbReference type="Gene3D" id="3.40.630.30">
    <property type="match status" value="1"/>
</dbReference>
<dbReference type="Pfam" id="PF04339">
    <property type="entry name" value="FemAB_like"/>
    <property type="match status" value="1"/>
</dbReference>
<gene>
    <name evidence="1" type="ORF">ACFOMG_09015</name>
</gene>
<dbReference type="PANTHER" id="PTHR47017">
    <property type="entry name" value="ACYL-COA"/>
    <property type="match status" value="1"/>
</dbReference>
<dbReference type="InterPro" id="IPR016181">
    <property type="entry name" value="Acyl_CoA_acyltransferase"/>
</dbReference>